<keyword evidence="2" id="KW-1185">Reference proteome</keyword>
<dbReference type="EMBL" id="CM014084">
    <property type="protein sequence ID" value="TKS73657.1"/>
    <property type="molecule type" value="Genomic_DNA"/>
</dbReference>
<evidence type="ECO:0000313" key="2">
    <source>
        <dbReference type="Proteomes" id="UP000298787"/>
    </source>
</evidence>
<name>A0A4U5UG76_COLLU</name>
<reference evidence="1 2" key="1">
    <citation type="submission" date="2019-01" db="EMBL/GenBank/DDBJ databases">
        <title>Genome Assembly of Collichthys lucidus.</title>
        <authorList>
            <person name="Cai M."/>
            <person name="Xiao S."/>
        </authorList>
    </citation>
    <scope>NUCLEOTIDE SEQUENCE [LARGE SCALE GENOMIC DNA]</scope>
    <source>
        <strain evidence="1">JT15FE1705JMU</strain>
        <tissue evidence="1">Muscle</tissue>
    </source>
</reference>
<dbReference type="AlphaFoldDB" id="A0A4U5UG76"/>
<protein>
    <submittedName>
        <fullName evidence="1">Uncharacterized protein</fullName>
    </submittedName>
</protein>
<sequence>MHQKSLQRHASICSQVMVIYTLHGHPQCCCFPADAVIVISPSDSMPCPLDATQHNDKRIILTLVASAFIPPTNRTSESASVYNGICEVEQSWFTFCSRVDTLLVMMLMMPDEQGSKQQILMSDCFLPAEEALNRIKCWDVVYLTYAKDRHSSHISLVQKRHAIPVDVIQKVSQGPFHCGPISCARTVSYDYSISYRKCPLALVLSLCKNQIAEMPVHSSPPLTALSAAGSEC</sequence>
<evidence type="ECO:0000313" key="1">
    <source>
        <dbReference type="EMBL" id="TKS73657.1"/>
    </source>
</evidence>
<organism evidence="1 2">
    <name type="scientific">Collichthys lucidus</name>
    <name type="common">Big head croaker</name>
    <name type="synonym">Sciaena lucida</name>
    <dbReference type="NCBI Taxonomy" id="240159"/>
    <lineage>
        <taxon>Eukaryota</taxon>
        <taxon>Metazoa</taxon>
        <taxon>Chordata</taxon>
        <taxon>Craniata</taxon>
        <taxon>Vertebrata</taxon>
        <taxon>Euteleostomi</taxon>
        <taxon>Actinopterygii</taxon>
        <taxon>Neopterygii</taxon>
        <taxon>Teleostei</taxon>
        <taxon>Neoteleostei</taxon>
        <taxon>Acanthomorphata</taxon>
        <taxon>Eupercaria</taxon>
        <taxon>Sciaenidae</taxon>
        <taxon>Collichthys</taxon>
    </lineage>
</organism>
<dbReference type="Proteomes" id="UP000298787">
    <property type="component" value="Chromosome 7"/>
</dbReference>
<gene>
    <name evidence="1" type="ORF">D9C73_007737</name>
</gene>
<proteinExistence type="predicted"/>
<accession>A0A4U5UG76</accession>